<feature type="transmembrane region" description="Helical" evidence="1">
    <location>
        <begin position="98"/>
        <end position="125"/>
    </location>
</feature>
<dbReference type="AlphaFoldDB" id="A0A382RZ47"/>
<keyword evidence="1" id="KW-0812">Transmembrane</keyword>
<keyword evidence="1" id="KW-1133">Transmembrane helix</keyword>
<name>A0A382RZ47_9ZZZZ</name>
<evidence type="ECO:0000256" key="1">
    <source>
        <dbReference type="SAM" id="Phobius"/>
    </source>
</evidence>
<feature type="domain" description="Apolipoprotein N-acyltransferase N-terminal" evidence="2">
    <location>
        <begin position="20"/>
        <end position="121"/>
    </location>
</feature>
<protein>
    <recommendedName>
        <fullName evidence="2">Apolipoprotein N-acyltransferase N-terminal domain-containing protein</fullName>
    </recommendedName>
</protein>
<dbReference type="InterPro" id="IPR045378">
    <property type="entry name" value="LNT_N"/>
</dbReference>
<feature type="transmembrane region" description="Helical" evidence="1">
    <location>
        <begin position="66"/>
        <end position="86"/>
    </location>
</feature>
<reference evidence="3" key="1">
    <citation type="submission" date="2018-05" db="EMBL/GenBank/DDBJ databases">
        <authorList>
            <person name="Lanie J.A."/>
            <person name="Ng W.-L."/>
            <person name="Kazmierczak K.M."/>
            <person name="Andrzejewski T.M."/>
            <person name="Davidsen T.M."/>
            <person name="Wayne K.J."/>
            <person name="Tettelin H."/>
            <person name="Glass J.I."/>
            <person name="Rusch D."/>
            <person name="Podicherti R."/>
            <person name="Tsui H.-C.T."/>
            <person name="Winkler M.E."/>
        </authorList>
    </citation>
    <scope>NUCLEOTIDE SEQUENCE</scope>
</reference>
<feature type="transmembrane region" description="Helical" evidence="1">
    <location>
        <begin position="34"/>
        <end position="50"/>
    </location>
</feature>
<evidence type="ECO:0000259" key="2">
    <source>
        <dbReference type="Pfam" id="PF20154"/>
    </source>
</evidence>
<dbReference type="EMBL" id="UINC01124939">
    <property type="protein sequence ID" value="SVD02425.1"/>
    <property type="molecule type" value="Genomic_DNA"/>
</dbReference>
<organism evidence="3">
    <name type="scientific">marine metagenome</name>
    <dbReference type="NCBI Taxonomy" id="408172"/>
    <lineage>
        <taxon>unclassified sequences</taxon>
        <taxon>metagenomes</taxon>
        <taxon>ecological metagenomes</taxon>
    </lineage>
</organism>
<sequence>MIALLNNKFFVIFFAPFLLGAITILGFAPYNLTFINFFTFSILLFLILEVKKRTRSKYRKKKSNRYFFYLGCAFGFGFFLLGNYWISISLTHDEMFRGLIPFALILIPLFLSLFFGLAILLVGAFA</sequence>
<feature type="transmembrane region" description="Helical" evidence="1">
    <location>
        <begin position="9"/>
        <end position="28"/>
    </location>
</feature>
<proteinExistence type="predicted"/>
<feature type="non-terminal residue" evidence="3">
    <location>
        <position position="126"/>
    </location>
</feature>
<evidence type="ECO:0000313" key="3">
    <source>
        <dbReference type="EMBL" id="SVD02425.1"/>
    </source>
</evidence>
<dbReference type="Pfam" id="PF20154">
    <property type="entry name" value="LNT_N"/>
    <property type="match status" value="1"/>
</dbReference>
<accession>A0A382RZ47</accession>
<gene>
    <name evidence="3" type="ORF">METZ01_LOCUS355279</name>
</gene>
<keyword evidence="1" id="KW-0472">Membrane</keyword>